<gene>
    <name evidence="1" type="ORF">N658DRAFT_495882</name>
</gene>
<evidence type="ECO:0000313" key="1">
    <source>
        <dbReference type="EMBL" id="KAK4101943.1"/>
    </source>
</evidence>
<reference evidence="1" key="2">
    <citation type="submission" date="2023-05" db="EMBL/GenBank/DDBJ databases">
        <authorList>
            <consortium name="Lawrence Berkeley National Laboratory"/>
            <person name="Steindorff A."/>
            <person name="Hensen N."/>
            <person name="Bonometti L."/>
            <person name="Westerberg I."/>
            <person name="Brannstrom I.O."/>
            <person name="Guillou S."/>
            <person name="Cros-Aarteil S."/>
            <person name="Calhoun S."/>
            <person name="Haridas S."/>
            <person name="Kuo A."/>
            <person name="Mondo S."/>
            <person name="Pangilinan J."/>
            <person name="Riley R."/>
            <person name="Labutti K."/>
            <person name="Andreopoulos B."/>
            <person name="Lipzen A."/>
            <person name="Chen C."/>
            <person name="Yanf M."/>
            <person name="Daum C."/>
            <person name="Ng V."/>
            <person name="Clum A."/>
            <person name="Ohm R."/>
            <person name="Martin F."/>
            <person name="Silar P."/>
            <person name="Natvig D."/>
            <person name="Lalanne C."/>
            <person name="Gautier V."/>
            <person name="Ament-Velasquez S.L."/>
            <person name="Kruys A."/>
            <person name="Hutchinson M.I."/>
            <person name="Powell A.J."/>
            <person name="Barry K."/>
            <person name="Miller A.N."/>
            <person name="Grigoriev I.V."/>
            <person name="Debuchy R."/>
            <person name="Gladieux P."/>
            <person name="Thoren M.H."/>
            <person name="Johannesson H."/>
        </authorList>
    </citation>
    <scope>NUCLEOTIDE SEQUENCE</scope>
    <source>
        <strain evidence="1">CBS 757.83</strain>
    </source>
</reference>
<evidence type="ECO:0000313" key="2">
    <source>
        <dbReference type="Proteomes" id="UP001305647"/>
    </source>
</evidence>
<sequence length="255" mass="28266">MIADHNPSPNGGFFFCKTQSAQDRSDRLLNADAPDPDLETCSHRLEILAVGVEALQKDDFPVPMTLYHWSPPTVRAIARRVTVAPRLFSMAKESVALGTFFVGDDLDLSEIFSRLLAERGPEDLESVRLTPRVLADLIAAGEVSVPVRGAFMRFFSFLVFSNDDPSSSPSPCPSAVSSGGEGEFRSFRVWKWVKRESRYRKKGVWETNLHKVLDHGEWNAGKNLVILSAGVAEEAWQAAVGRYRVISTLDGRLTV</sequence>
<keyword evidence="2" id="KW-1185">Reference proteome</keyword>
<organism evidence="1 2">
    <name type="scientific">Parathielavia hyrcaniae</name>
    <dbReference type="NCBI Taxonomy" id="113614"/>
    <lineage>
        <taxon>Eukaryota</taxon>
        <taxon>Fungi</taxon>
        <taxon>Dikarya</taxon>
        <taxon>Ascomycota</taxon>
        <taxon>Pezizomycotina</taxon>
        <taxon>Sordariomycetes</taxon>
        <taxon>Sordariomycetidae</taxon>
        <taxon>Sordariales</taxon>
        <taxon>Chaetomiaceae</taxon>
        <taxon>Parathielavia</taxon>
    </lineage>
</organism>
<reference evidence="1" key="1">
    <citation type="journal article" date="2023" name="Mol. Phylogenet. Evol.">
        <title>Genome-scale phylogeny and comparative genomics of the fungal order Sordariales.</title>
        <authorList>
            <person name="Hensen N."/>
            <person name="Bonometti L."/>
            <person name="Westerberg I."/>
            <person name="Brannstrom I.O."/>
            <person name="Guillou S."/>
            <person name="Cros-Aarteil S."/>
            <person name="Calhoun S."/>
            <person name="Haridas S."/>
            <person name="Kuo A."/>
            <person name="Mondo S."/>
            <person name="Pangilinan J."/>
            <person name="Riley R."/>
            <person name="LaButti K."/>
            <person name="Andreopoulos B."/>
            <person name="Lipzen A."/>
            <person name="Chen C."/>
            <person name="Yan M."/>
            <person name="Daum C."/>
            <person name="Ng V."/>
            <person name="Clum A."/>
            <person name="Steindorff A."/>
            <person name="Ohm R.A."/>
            <person name="Martin F."/>
            <person name="Silar P."/>
            <person name="Natvig D.O."/>
            <person name="Lalanne C."/>
            <person name="Gautier V."/>
            <person name="Ament-Velasquez S.L."/>
            <person name="Kruys A."/>
            <person name="Hutchinson M.I."/>
            <person name="Powell A.J."/>
            <person name="Barry K."/>
            <person name="Miller A.N."/>
            <person name="Grigoriev I.V."/>
            <person name="Debuchy R."/>
            <person name="Gladieux P."/>
            <person name="Hiltunen Thoren M."/>
            <person name="Johannesson H."/>
        </authorList>
    </citation>
    <scope>NUCLEOTIDE SEQUENCE</scope>
    <source>
        <strain evidence="1">CBS 757.83</strain>
    </source>
</reference>
<comment type="caution">
    <text evidence="1">The sequence shown here is derived from an EMBL/GenBank/DDBJ whole genome shotgun (WGS) entry which is preliminary data.</text>
</comment>
<dbReference type="Proteomes" id="UP001305647">
    <property type="component" value="Unassembled WGS sequence"/>
</dbReference>
<name>A0AAN6Q1S1_9PEZI</name>
<protein>
    <submittedName>
        <fullName evidence="1">Uncharacterized protein</fullName>
    </submittedName>
</protein>
<proteinExistence type="predicted"/>
<dbReference type="EMBL" id="MU863633">
    <property type="protein sequence ID" value="KAK4101943.1"/>
    <property type="molecule type" value="Genomic_DNA"/>
</dbReference>
<dbReference type="AlphaFoldDB" id="A0AAN6Q1S1"/>
<accession>A0AAN6Q1S1</accession>